<evidence type="ECO:0000313" key="4">
    <source>
        <dbReference type="Proteomes" id="UP000231057"/>
    </source>
</evidence>
<reference evidence="3 4" key="1">
    <citation type="submission" date="2016-11" db="EMBL/GenBank/DDBJ databases">
        <title>Complete genome sequence of thermophilic cyanobacteria strain Synechococcus sp. PCC6715.</title>
        <authorList>
            <person name="Tang J."/>
            <person name="Daroch M."/>
            <person name="Liang Y."/>
            <person name="Jiang D."/>
            <person name="Shah M."/>
        </authorList>
    </citation>
    <scope>NUCLEOTIDE SEQUENCE [LARGE SCALE GENOMIC DNA]</scope>
    <source>
        <strain evidence="3 4">PCC 6715</strain>
    </source>
</reference>
<dbReference type="InterPro" id="IPR051399">
    <property type="entry name" value="RNA-guided_DNA_endo/Transpos"/>
</dbReference>
<name>A0A2D2Q4D1_PARLV</name>
<dbReference type="NCBIfam" id="NF040570">
    <property type="entry name" value="guided_TnpB"/>
    <property type="match status" value="1"/>
</dbReference>
<dbReference type="RefSeq" id="WP_099799628.1">
    <property type="nucleotide sequence ID" value="NZ_CP018092.1"/>
</dbReference>
<dbReference type="OrthoDB" id="534575at2"/>
<dbReference type="PANTHER" id="PTHR30405">
    <property type="entry name" value="TRANSPOSASE"/>
    <property type="match status" value="1"/>
</dbReference>
<evidence type="ECO:0000256" key="1">
    <source>
        <dbReference type="ARBA" id="ARBA00023125"/>
    </source>
</evidence>
<dbReference type="AlphaFoldDB" id="A0A2D2Q4D1"/>
<dbReference type="KEGG" id="slw:BRW62_11740"/>
<feature type="domain" description="Cas12f1-like TNB" evidence="2">
    <location>
        <begin position="289"/>
        <end position="358"/>
    </location>
</feature>
<dbReference type="Proteomes" id="UP000231057">
    <property type="component" value="Chromosome"/>
</dbReference>
<protein>
    <submittedName>
        <fullName evidence="3">Transposase</fullName>
    </submittedName>
</protein>
<accession>A0A2D2Q4D1</accession>
<evidence type="ECO:0000313" key="3">
    <source>
        <dbReference type="EMBL" id="ATS19289.1"/>
    </source>
</evidence>
<keyword evidence="4" id="KW-1185">Reference proteome</keyword>
<proteinExistence type="predicted"/>
<dbReference type="InterPro" id="IPR010095">
    <property type="entry name" value="Cas12f1-like_TNB"/>
</dbReference>
<dbReference type="EMBL" id="CP018092">
    <property type="protein sequence ID" value="ATS19289.1"/>
    <property type="molecule type" value="Genomic_DNA"/>
</dbReference>
<reference evidence="4" key="2">
    <citation type="journal article" date="2022" name="Front. Microbiol.">
        <title>Comparative Genomic Analysis Revealed Distinct Molecular Components and Organization of CO2-Concentrating Mechanism in Thermophilic Cyanobacteria.</title>
        <authorList>
            <person name="Tang J."/>
            <person name="Zhou H."/>
            <person name="Yao D."/>
            <person name="Riaz S."/>
            <person name="You D."/>
            <person name="Klepacz-Smolka A."/>
            <person name="Daroch M."/>
        </authorList>
    </citation>
    <scope>NUCLEOTIDE SEQUENCE [LARGE SCALE GENOMIC DNA]</scope>
    <source>
        <strain evidence="4">PCC 6715</strain>
    </source>
</reference>
<dbReference type="GO" id="GO:0003677">
    <property type="term" value="F:DNA binding"/>
    <property type="evidence" value="ECO:0007669"/>
    <property type="project" value="UniProtKB-KW"/>
</dbReference>
<dbReference type="PANTHER" id="PTHR30405:SF11">
    <property type="entry name" value="RNA-GUIDED DNA ENDONUCLEASE RV2885C-RELATED"/>
    <property type="match status" value="1"/>
</dbReference>
<dbReference type="NCBIfam" id="TIGR01766">
    <property type="entry name" value="IS200/IS605 family accessory protein TnpB-like domain"/>
    <property type="match status" value="1"/>
</dbReference>
<evidence type="ECO:0000259" key="2">
    <source>
        <dbReference type="Pfam" id="PF07282"/>
    </source>
</evidence>
<sequence>MPQQILTIVCQLNPTAEQIVKLDQVLQGFAEACRYINSTICPSITNKNRIQKEVYRAVRQQFGLTANLAVRACARVAANRKVGKVKGFRATSVDYDARLFDYRAKEQCVSLSTLNGRERIPLVVGNYQIEKLKGKKPTSATLCKRKDGKFYIHIQVKEEVPEPQTGHGVLGVDFGRTDIAHTSEGDNWHGQQLTKVRDHYSKLRAVLQHKASKGTRSSRRRCRELVKRLSGRERRFQAWVNHCISKTIVARAKATGSVIALEDLTGIRERTNQVPRSKTERRRANSWAFYQLRSFISYKALKAGVGIVLVNPRYSSQTCHRCLHIYPHPKQSYRTGKQFKCRHCGWTGDADFNGASVIALLGAVVNQPRGSGLSCSLAEHNRLRATESP</sequence>
<gene>
    <name evidence="3" type="ORF">BRW62_11740</name>
</gene>
<organism evidence="3 4">
    <name type="scientific">Parathermosynechococcus lividus PCC 6715</name>
    <dbReference type="NCBI Taxonomy" id="1917166"/>
    <lineage>
        <taxon>Bacteria</taxon>
        <taxon>Bacillati</taxon>
        <taxon>Cyanobacteriota</taxon>
        <taxon>Cyanophyceae</taxon>
        <taxon>Acaryochloridales</taxon>
        <taxon>Thermosynechococcaceae</taxon>
        <taxon>Parathermosynechococcus</taxon>
    </lineage>
</organism>
<dbReference type="Pfam" id="PF07282">
    <property type="entry name" value="Cas12f1-like_TNB"/>
    <property type="match status" value="1"/>
</dbReference>
<keyword evidence="1" id="KW-0238">DNA-binding</keyword>